<sequence>MSSGFVYTNPSSHVLGSRGKSLFSSVSVKRWCYIVQLISLPRKDPPRPETTAEGDAAGTLDGSAVDPVLPPVEPVSGGSQQLRMNH</sequence>
<organism evidence="2 3">
    <name type="scientific">Brassica carinata</name>
    <name type="common">Ethiopian mustard</name>
    <name type="synonym">Abyssinian cabbage</name>
    <dbReference type="NCBI Taxonomy" id="52824"/>
    <lineage>
        <taxon>Eukaryota</taxon>
        <taxon>Viridiplantae</taxon>
        <taxon>Streptophyta</taxon>
        <taxon>Embryophyta</taxon>
        <taxon>Tracheophyta</taxon>
        <taxon>Spermatophyta</taxon>
        <taxon>Magnoliopsida</taxon>
        <taxon>eudicotyledons</taxon>
        <taxon>Gunneridae</taxon>
        <taxon>Pentapetalae</taxon>
        <taxon>rosids</taxon>
        <taxon>malvids</taxon>
        <taxon>Brassicales</taxon>
        <taxon>Brassicaceae</taxon>
        <taxon>Brassiceae</taxon>
        <taxon>Brassica</taxon>
    </lineage>
</organism>
<keyword evidence="3" id="KW-1185">Reference proteome</keyword>
<proteinExistence type="predicted"/>
<feature type="compositionally biased region" description="Polar residues" evidence="1">
    <location>
        <begin position="77"/>
        <end position="86"/>
    </location>
</feature>
<dbReference type="AlphaFoldDB" id="A0A8X7V5W7"/>
<accession>A0A8X7V5W7</accession>
<evidence type="ECO:0000256" key="1">
    <source>
        <dbReference type="SAM" id="MobiDB-lite"/>
    </source>
</evidence>
<dbReference type="Proteomes" id="UP000886595">
    <property type="component" value="Unassembled WGS sequence"/>
</dbReference>
<name>A0A8X7V5W7_BRACI</name>
<reference evidence="2 3" key="1">
    <citation type="submission" date="2020-02" db="EMBL/GenBank/DDBJ databases">
        <authorList>
            <person name="Ma Q."/>
            <person name="Huang Y."/>
            <person name="Song X."/>
            <person name="Pei D."/>
        </authorList>
    </citation>
    <scope>NUCLEOTIDE SEQUENCE [LARGE SCALE GENOMIC DNA]</scope>
    <source>
        <strain evidence="2">Sxm20200214</strain>
        <tissue evidence="2">Leaf</tissue>
    </source>
</reference>
<feature type="region of interest" description="Disordered" evidence="1">
    <location>
        <begin position="41"/>
        <end position="86"/>
    </location>
</feature>
<comment type="caution">
    <text evidence="2">The sequence shown here is derived from an EMBL/GenBank/DDBJ whole genome shotgun (WGS) entry which is preliminary data.</text>
</comment>
<protein>
    <submittedName>
        <fullName evidence="2">Uncharacterized protein</fullName>
    </submittedName>
</protein>
<evidence type="ECO:0000313" key="2">
    <source>
        <dbReference type="EMBL" id="KAG2304605.1"/>
    </source>
</evidence>
<dbReference type="EMBL" id="JAAMPC010000007">
    <property type="protein sequence ID" value="KAG2304605.1"/>
    <property type="molecule type" value="Genomic_DNA"/>
</dbReference>
<evidence type="ECO:0000313" key="3">
    <source>
        <dbReference type="Proteomes" id="UP000886595"/>
    </source>
</evidence>
<gene>
    <name evidence="2" type="ORF">Bca52824_033256</name>
</gene>